<keyword evidence="7 11" id="KW-0418">Kinase</keyword>
<dbReference type="Gene3D" id="3.30.63.10">
    <property type="entry name" value="Guanylate Kinase phosphate binding domain"/>
    <property type="match status" value="1"/>
</dbReference>
<dbReference type="GO" id="GO:0004385">
    <property type="term" value="F:GMP kinase activity"/>
    <property type="evidence" value="ECO:0007669"/>
    <property type="project" value="UniProtKB-UniRule"/>
</dbReference>
<dbReference type="InterPro" id="IPR008145">
    <property type="entry name" value="GK/Ca_channel_bsu"/>
</dbReference>
<dbReference type="NCBIfam" id="TIGR03263">
    <property type="entry name" value="guanyl_kin"/>
    <property type="match status" value="1"/>
</dbReference>
<comment type="similarity">
    <text evidence="2 11">Belongs to the guanylate kinase family.</text>
</comment>
<dbReference type="CDD" id="cd00071">
    <property type="entry name" value="GMPK"/>
    <property type="match status" value="1"/>
</dbReference>
<feature type="domain" description="Guanylate kinase-like" evidence="12">
    <location>
        <begin position="3"/>
        <end position="181"/>
    </location>
</feature>
<dbReference type="EC" id="2.7.4.8" evidence="3 11"/>
<evidence type="ECO:0000256" key="9">
    <source>
        <dbReference type="ARBA" id="ARBA00030128"/>
    </source>
</evidence>
<keyword evidence="8 11" id="KW-0067">ATP-binding</keyword>
<dbReference type="InterPro" id="IPR020590">
    <property type="entry name" value="Guanylate_kinase_CS"/>
</dbReference>
<evidence type="ECO:0000313" key="14">
    <source>
        <dbReference type="Proteomes" id="UP000824258"/>
    </source>
</evidence>
<reference evidence="13" key="1">
    <citation type="submission" date="2020-10" db="EMBL/GenBank/DDBJ databases">
        <authorList>
            <person name="Gilroy R."/>
        </authorList>
    </citation>
    <scope>NUCLEOTIDE SEQUENCE</scope>
    <source>
        <strain evidence="13">ChiHjej9B8-7071</strain>
    </source>
</reference>
<dbReference type="Proteomes" id="UP000824258">
    <property type="component" value="Unassembled WGS sequence"/>
</dbReference>
<name>A0A9D1A846_9FIRM</name>
<dbReference type="InterPro" id="IPR008144">
    <property type="entry name" value="Guanylate_kin-like_dom"/>
</dbReference>
<dbReference type="HAMAP" id="MF_00328">
    <property type="entry name" value="Guanylate_kinase"/>
    <property type="match status" value="1"/>
</dbReference>
<evidence type="ECO:0000256" key="6">
    <source>
        <dbReference type="ARBA" id="ARBA00022741"/>
    </source>
</evidence>
<dbReference type="SMART" id="SM00072">
    <property type="entry name" value="GuKc"/>
    <property type="match status" value="1"/>
</dbReference>
<dbReference type="PANTHER" id="PTHR23117">
    <property type="entry name" value="GUANYLATE KINASE-RELATED"/>
    <property type="match status" value="1"/>
</dbReference>
<comment type="function">
    <text evidence="1 11">Essential for recycling GMP and indirectly, cGMP.</text>
</comment>
<evidence type="ECO:0000256" key="10">
    <source>
        <dbReference type="ARBA" id="ARBA00048594"/>
    </source>
</evidence>
<dbReference type="PROSITE" id="PS50052">
    <property type="entry name" value="GUANYLATE_KINASE_2"/>
    <property type="match status" value="1"/>
</dbReference>
<dbReference type="Pfam" id="PF00625">
    <property type="entry name" value="Guanylate_kin"/>
    <property type="match status" value="1"/>
</dbReference>
<feature type="binding site" evidence="11">
    <location>
        <begin position="10"/>
        <end position="17"/>
    </location>
    <ligand>
        <name>ATP</name>
        <dbReference type="ChEBI" id="CHEBI:30616"/>
    </ligand>
</feature>
<evidence type="ECO:0000256" key="2">
    <source>
        <dbReference type="ARBA" id="ARBA00005790"/>
    </source>
</evidence>
<evidence type="ECO:0000256" key="3">
    <source>
        <dbReference type="ARBA" id="ARBA00012961"/>
    </source>
</evidence>
<dbReference type="GO" id="GO:0005829">
    <property type="term" value="C:cytosol"/>
    <property type="evidence" value="ECO:0007669"/>
    <property type="project" value="TreeGrafter"/>
</dbReference>
<dbReference type="Gene3D" id="3.40.50.300">
    <property type="entry name" value="P-loop containing nucleotide triphosphate hydrolases"/>
    <property type="match status" value="1"/>
</dbReference>
<reference evidence="13" key="2">
    <citation type="journal article" date="2021" name="PeerJ">
        <title>Extensive microbial diversity within the chicken gut microbiome revealed by metagenomics and culture.</title>
        <authorList>
            <person name="Gilroy R."/>
            <person name="Ravi A."/>
            <person name="Getino M."/>
            <person name="Pursley I."/>
            <person name="Horton D.L."/>
            <person name="Alikhan N.F."/>
            <person name="Baker D."/>
            <person name="Gharbi K."/>
            <person name="Hall N."/>
            <person name="Watson M."/>
            <person name="Adriaenssens E.M."/>
            <person name="Foster-Nyarko E."/>
            <person name="Jarju S."/>
            <person name="Secka A."/>
            <person name="Antonio M."/>
            <person name="Oren A."/>
            <person name="Chaudhuri R.R."/>
            <person name="La Ragione R."/>
            <person name="Hildebrand F."/>
            <person name="Pallen M.J."/>
        </authorList>
    </citation>
    <scope>NUCLEOTIDE SEQUENCE</scope>
    <source>
        <strain evidence="13">ChiHjej9B8-7071</strain>
    </source>
</reference>
<dbReference type="GO" id="GO:0005524">
    <property type="term" value="F:ATP binding"/>
    <property type="evidence" value="ECO:0007669"/>
    <property type="project" value="UniProtKB-UniRule"/>
</dbReference>
<dbReference type="SUPFAM" id="SSF52540">
    <property type="entry name" value="P-loop containing nucleoside triphosphate hydrolases"/>
    <property type="match status" value="1"/>
</dbReference>
<evidence type="ECO:0000259" key="12">
    <source>
        <dbReference type="PROSITE" id="PS50052"/>
    </source>
</evidence>
<keyword evidence="6 11" id="KW-0547">Nucleotide-binding</keyword>
<keyword evidence="11" id="KW-0963">Cytoplasm</keyword>
<proteinExistence type="inferred from homology"/>
<gene>
    <name evidence="11 13" type="primary">gmk</name>
    <name evidence="13" type="ORF">IAA70_03410</name>
</gene>
<dbReference type="InterPro" id="IPR017665">
    <property type="entry name" value="Guanylate_kinase"/>
</dbReference>
<dbReference type="PROSITE" id="PS00856">
    <property type="entry name" value="GUANYLATE_KINASE_1"/>
    <property type="match status" value="1"/>
</dbReference>
<dbReference type="FunFam" id="3.30.63.10:FF:000002">
    <property type="entry name" value="Guanylate kinase 1"/>
    <property type="match status" value="1"/>
</dbReference>
<evidence type="ECO:0000256" key="8">
    <source>
        <dbReference type="ARBA" id="ARBA00022840"/>
    </source>
</evidence>
<comment type="subcellular location">
    <subcellularLocation>
        <location evidence="11">Cytoplasm</location>
    </subcellularLocation>
</comment>
<organism evidence="13 14">
    <name type="scientific">Candidatus Avoscillospira stercoripullorum</name>
    <dbReference type="NCBI Taxonomy" id="2840709"/>
    <lineage>
        <taxon>Bacteria</taxon>
        <taxon>Bacillati</taxon>
        <taxon>Bacillota</taxon>
        <taxon>Clostridia</taxon>
        <taxon>Eubacteriales</taxon>
        <taxon>Oscillospiraceae</taxon>
        <taxon>Oscillospiraceae incertae sedis</taxon>
        <taxon>Candidatus Avoscillospira</taxon>
    </lineage>
</organism>
<dbReference type="EMBL" id="DVGD01000099">
    <property type="protein sequence ID" value="HIR09435.1"/>
    <property type="molecule type" value="Genomic_DNA"/>
</dbReference>
<dbReference type="AlphaFoldDB" id="A0A9D1A846"/>
<dbReference type="PANTHER" id="PTHR23117:SF13">
    <property type="entry name" value="GUANYLATE KINASE"/>
    <property type="match status" value="1"/>
</dbReference>
<comment type="catalytic activity">
    <reaction evidence="10 11">
        <text>GMP + ATP = GDP + ADP</text>
        <dbReference type="Rhea" id="RHEA:20780"/>
        <dbReference type="ChEBI" id="CHEBI:30616"/>
        <dbReference type="ChEBI" id="CHEBI:58115"/>
        <dbReference type="ChEBI" id="CHEBI:58189"/>
        <dbReference type="ChEBI" id="CHEBI:456216"/>
        <dbReference type="EC" id="2.7.4.8"/>
    </reaction>
</comment>
<protein>
    <recommendedName>
        <fullName evidence="4 11">Guanylate kinase</fullName>
        <ecNumber evidence="3 11">2.7.4.8</ecNumber>
    </recommendedName>
    <alternativeName>
        <fullName evidence="9 11">GMP kinase</fullName>
    </alternativeName>
</protein>
<comment type="caution">
    <text evidence="13">The sequence shown here is derived from an EMBL/GenBank/DDBJ whole genome shotgun (WGS) entry which is preliminary data.</text>
</comment>
<sequence length="198" mass="21976">MSGKLIVISGPSGVGKSTVVSGVMAQCDTLQFSVSATTRPMRPGEVDGKNYYFVDHATFQAMIREEKLLEYAQYVGNYYGTPEAPLNEALAQGKDVLLDIEVQGALRVKARRPDAVLIFMLAPSFADIEKRLYGRGDTAPALVEERLNRARWEYTQAPNYDYLVVNDNVDKAVSEILAILTAEKCKTAERLSYLKEDN</sequence>
<evidence type="ECO:0000313" key="13">
    <source>
        <dbReference type="EMBL" id="HIR09435.1"/>
    </source>
</evidence>
<evidence type="ECO:0000256" key="11">
    <source>
        <dbReference type="HAMAP-Rule" id="MF_00328"/>
    </source>
</evidence>
<accession>A0A9D1A846</accession>
<keyword evidence="5 11" id="KW-0808">Transferase</keyword>
<evidence type="ECO:0000256" key="1">
    <source>
        <dbReference type="ARBA" id="ARBA00003531"/>
    </source>
</evidence>
<evidence type="ECO:0000256" key="4">
    <source>
        <dbReference type="ARBA" id="ARBA00016296"/>
    </source>
</evidence>
<evidence type="ECO:0000256" key="7">
    <source>
        <dbReference type="ARBA" id="ARBA00022777"/>
    </source>
</evidence>
<dbReference type="InterPro" id="IPR027417">
    <property type="entry name" value="P-loop_NTPase"/>
</dbReference>
<evidence type="ECO:0000256" key="5">
    <source>
        <dbReference type="ARBA" id="ARBA00022679"/>
    </source>
</evidence>